<accession>A0A557SZC2</accession>
<keyword evidence="1" id="KW-0413">Isomerase</keyword>
<keyword evidence="2" id="KW-1185">Reference proteome</keyword>
<organism evidence="1 2">
    <name type="scientific">Candidatus Nitrosocosmicus arcticus</name>
    <dbReference type="NCBI Taxonomy" id="2035267"/>
    <lineage>
        <taxon>Archaea</taxon>
        <taxon>Nitrososphaerota</taxon>
        <taxon>Nitrososphaeria</taxon>
        <taxon>Nitrososphaerales</taxon>
        <taxon>Nitrososphaeraceae</taxon>
        <taxon>Candidatus Nitrosocosmicus</taxon>
    </lineage>
</organism>
<dbReference type="InterPro" id="IPR002763">
    <property type="entry name" value="DUF72"/>
</dbReference>
<dbReference type="InterPro" id="IPR036520">
    <property type="entry name" value="UPF0759_sf"/>
</dbReference>
<dbReference type="Gene3D" id="3.20.20.410">
    <property type="entry name" value="Protein of unknown function UPF0759"/>
    <property type="match status" value="1"/>
</dbReference>
<evidence type="ECO:0000313" key="1">
    <source>
        <dbReference type="EMBL" id="TVP41960.1"/>
    </source>
</evidence>
<dbReference type="Pfam" id="PF01904">
    <property type="entry name" value="DUF72"/>
    <property type="match status" value="1"/>
</dbReference>
<gene>
    <name evidence="1" type="ORF">NARC_10366</name>
</gene>
<dbReference type="PANTHER" id="PTHR30348">
    <property type="entry name" value="UNCHARACTERIZED PROTEIN YECE"/>
    <property type="match status" value="1"/>
</dbReference>
<sequence>MSLFFTTLEPLIDKTLLLLIQLPPYLFAKKGFRSSQIMTRNLDTRFRYALEVRDASWFEDKVYDFLKEENLSLVWSVREELTTSTVITADQLYTRIIGDRSINEKDFGKVVKDRTREMMEYMRHFKEMQNAEMNVRDVLIAFNNHFAGFGPQSVNDFLKIMNKPEISWKSELESRHQNNTNHSIGNRQSSLSEFSNFQYKV</sequence>
<dbReference type="EMBL" id="VOAH01000001">
    <property type="protein sequence ID" value="TVP41960.1"/>
    <property type="molecule type" value="Genomic_DNA"/>
</dbReference>
<dbReference type="OrthoDB" id="35747at2157"/>
<name>A0A557SZC2_9ARCH</name>
<dbReference type="RefSeq" id="WP_186434000.1">
    <property type="nucleotide sequence ID" value="NZ_ML675578.1"/>
</dbReference>
<comment type="caution">
    <text evidence="1">The sequence shown here is derived from an EMBL/GenBank/DDBJ whole genome shotgun (WGS) entry which is preliminary data.</text>
</comment>
<dbReference type="Proteomes" id="UP000315289">
    <property type="component" value="Unassembled WGS sequence"/>
</dbReference>
<dbReference type="GO" id="GO:0016853">
    <property type="term" value="F:isomerase activity"/>
    <property type="evidence" value="ECO:0007669"/>
    <property type="project" value="UniProtKB-KW"/>
</dbReference>
<reference evidence="1 2" key="1">
    <citation type="journal article" date="2019" name="Front. Microbiol.">
        <title>Ammonia Oxidation by the Arctic Terrestrial Thaumarchaeote Candidatus Nitrosocosmicus arcticus Is Stimulated by Increasing Temperatures.</title>
        <authorList>
            <person name="Alves R.J.E."/>
            <person name="Kerou M."/>
            <person name="Zappe A."/>
            <person name="Bittner R."/>
            <person name="Abby S.S."/>
            <person name="Schmidt H.A."/>
            <person name="Pfeifer K."/>
            <person name="Schleper C."/>
        </authorList>
    </citation>
    <scope>NUCLEOTIDE SEQUENCE [LARGE SCALE GENOMIC DNA]</scope>
    <source>
        <strain evidence="1 2">Kfb</strain>
    </source>
</reference>
<dbReference type="PANTHER" id="PTHR30348:SF4">
    <property type="entry name" value="DUF72 DOMAIN-CONTAINING PROTEIN"/>
    <property type="match status" value="1"/>
</dbReference>
<evidence type="ECO:0000313" key="2">
    <source>
        <dbReference type="Proteomes" id="UP000315289"/>
    </source>
</evidence>
<protein>
    <submittedName>
        <fullName evidence="1">Sugar isomerase related protein</fullName>
    </submittedName>
</protein>
<dbReference type="SUPFAM" id="SSF117396">
    <property type="entry name" value="TM1631-like"/>
    <property type="match status" value="1"/>
</dbReference>
<proteinExistence type="predicted"/>
<dbReference type="AlphaFoldDB" id="A0A557SZC2"/>